<comment type="caution">
    <text evidence="1">The sequence shown here is derived from an EMBL/GenBank/DDBJ whole genome shotgun (WGS) entry which is preliminary data.</text>
</comment>
<keyword evidence="2" id="KW-1185">Reference proteome</keyword>
<dbReference type="PANTHER" id="PTHR40036">
    <property type="entry name" value="MACROCIN O-METHYLTRANSFERASE"/>
    <property type="match status" value="1"/>
</dbReference>
<gene>
    <name evidence="1" type="ORF">AB1Y20_012575</name>
</gene>
<dbReference type="Proteomes" id="UP001515480">
    <property type="component" value="Unassembled WGS sequence"/>
</dbReference>
<reference evidence="1 2" key="1">
    <citation type="journal article" date="2024" name="Science">
        <title>Giant polyketide synthase enzymes in the biosynthesis of giant marine polyether toxins.</title>
        <authorList>
            <person name="Fallon T.R."/>
            <person name="Shende V.V."/>
            <person name="Wierzbicki I.H."/>
            <person name="Pendleton A.L."/>
            <person name="Watervoot N.F."/>
            <person name="Auber R.P."/>
            <person name="Gonzalez D.J."/>
            <person name="Wisecaver J.H."/>
            <person name="Moore B.S."/>
        </authorList>
    </citation>
    <scope>NUCLEOTIDE SEQUENCE [LARGE SCALE GENOMIC DNA]</scope>
    <source>
        <strain evidence="1 2">12B1</strain>
    </source>
</reference>
<organism evidence="1 2">
    <name type="scientific">Prymnesium parvum</name>
    <name type="common">Toxic golden alga</name>
    <dbReference type="NCBI Taxonomy" id="97485"/>
    <lineage>
        <taxon>Eukaryota</taxon>
        <taxon>Haptista</taxon>
        <taxon>Haptophyta</taxon>
        <taxon>Prymnesiophyceae</taxon>
        <taxon>Prymnesiales</taxon>
        <taxon>Prymnesiaceae</taxon>
        <taxon>Prymnesium</taxon>
    </lineage>
</organism>
<proteinExistence type="predicted"/>
<dbReference type="PANTHER" id="PTHR40036:SF1">
    <property type="entry name" value="MACROCIN O-METHYLTRANSFERASE"/>
    <property type="match status" value="1"/>
</dbReference>
<protein>
    <recommendedName>
        <fullName evidence="3">Macrocin O-methyltransferase</fullName>
    </recommendedName>
</protein>
<evidence type="ECO:0000313" key="1">
    <source>
        <dbReference type="EMBL" id="KAL1499892.1"/>
    </source>
</evidence>
<dbReference type="Pfam" id="PF05711">
    <property type="entry name" value="TylF"/>
    <property type="match status" value="2"/>
</dbReference>
<dbReference type="EMBL" id="JBGBPQ010000024">
    <property type="protein sequence ID" value="KAL1499892.1"/>
    <property type="molecule type" value="Genomic_DNA"/>
</dbReference>
<dbReference type="InterPro" id="IPR008884">
    <property type="entry name" value="TylF_MeTrfase"/>
</dbReference>
<name>A0AB34IL81_PRYPA</name>
<dbReference type="Gene3D" id="3.40.50.150">
    <property type="entry name" value="Vaccinia Virus protein VP39"/>
    <property type="match status" value="1"/>
</dbReference>
<accession>A0AB34IL81</accession>
<dbReference type="AlphaFoldDB" id="A0AB34IL81"/>
<evidence type="ECO:0008006" key="3">
    <source>
        <dbReference type="Google" id="ProtNLM"/>
    </source>
</evidence>
<dbReference type="InterPro" id="IPR029063">
    <property type="entry name" value="SAM-dependent_MTases_sf"/>
</dbReference>
<evidence type="ECO:0000313" key="2">
    <source>
        <dbReference type="Proteomes" id="UP001515480"/>
    </source>
</evidence>
<sequence length="505" mass="56145">MDHEKESEAEQAKVELNDEELKEMIEATAIGNRCEPVSSDMCFKVLHQMNSLIAGMALNAPKQITLARVFSAYTGVAVQDEAWALEKVGNRLQASLMQHNKRLSKARHAKSAQLRDRARRAAEGLMVPFPFAGTIKRVVQHAVEELSSTMRNAADGLKKRRMAADLKVIVEDQTSLRMLVAAAMSVPDTTPRFEELPLAEASVPRDQPFHAARIAALATAYANDAERSSSPPSPIDAASQRAAISTFDRVRRFVRNSSVVDDYRLLLTAQLAHRSISVEGDFVETGVAAGGASILMLAVLDDAGQPARLKRHFACDSFMGLPAGSRQDMSRYNNCSMKERAESSAKGCGMRNGNKYDQAEQLKRFEGKFKVAREQFERNVHMSPVPYQRMVVVEGWFNETLPPRGLERISFLRLDGDLYESTIVGLNTLYPLLAVGGAIYIDDYGSFGGCRVAVDEYRQKHSIITPMTKIWTKRIARAFGNISKHLTSPSTHTSYVFEAVWWIKE</sequence>